<dbReference type="InterPro" id="IPR046791">
    <property type="entry name" value="Polycystin_dom"/>
</dbReference>
<name>A0AAE1DY63_9GAST</name>
<dbReference type="GO" id="GO:0016020">
    <property type="term" value="C:membrane"/>
    <property type="evidence" value="ECO:0007669"/>
    <property type="project" value="UniProtKB-SubCell"/>
</dbReference>
<evidence type="ECO:0000256" key="9">
    <source>
        <dbReference type="SAM" id="Phobius"/>
    </source>
</evidence>
<dbReference type="InterPro" id="IPR051223">
    <property type="entry name" value="Polycystin"/>
</dbReference>
<dbReference type="Proteomes" id="UP001283361">
    <property type="component" value="Unassembled WGS sequence"/>
</dbReference>
<keyword evidence="5 9" id="KW-0472">Membrane</keyword>
<dbReference type="GO" id="GO:0050982">
    <property type="term" value="P:detection of mechanical stimulus"/>
    <property type="evidence" value="ECO:0007669"/>
    <property type="project" value="TreeGrafter"/>
</dbReference>
<feature type="transmembrane region" description="Helical" evidence="9">
    <location>
        <begin position="423"/>
        <end position="448"/>
    </location>
</feature>
<evidence type="ECO:0000256" key="8">
    <source>
        <dbReference type="SAM" id="MobiDB-lite"/>
    </source>
</evidence>
<evidence type="ECO:0000259" key="10">
    <source>
        <dbReference type="Pfam" id="PF08016"/>
    </source>
</evidence>
<feature type="transmembrane region" description="Helical" evidence="9">
    <location>
        <begin position="574"/>
        <end position="599"/>
    </location>
</feature>
<evidence type="ECO:0000256" key="5">
    <source>
        <dbReference type="ARBA" id="ARBA00023136"/>
    </source>
</evidence>
<keyword evidence="6" id="KW-0325">Glycoprotein</keyword>
<evidence type="ECO:0000256" key="3">
    <source>
        <dbReference type="ARBA" id="ARBA00022692"/>
    </source>
</evidence>
<evidence type="ECO:0000256" key="7">
    <source>
        <dbReference type="PIRSR" id="PIRSR603915-2"/>
    </source>
</evidence>
<dbReference type="PRINTS" id="PR01433">
    <property type="entry name" value="POLYCYSTIN2"/>
</dbReference>
<keyword evidence="4 9" id="KW-1133">Transmembrane helix</keyword>
<evidence type="ECO:0000313" key="13">
    <source>
        <dbReference type="Proteomes" id="UP001283361"/>
    </source>
</evidence>
<feature type="region of interest" description="Disordered" evidence="8">
    <location>
        <begin position="641"/>
        <end position="661"/>
    </location>
</feature>
<gene>
    <name evidence="12" type="ORF">RRG08_032353</name>
</gene>
<organism evidence="12 13">
    <name type="scientific">Elysia crispata</name>
    <name type="common">lettuce slug</name>
    <dbReference type="NCBI Taxonomy" id="231223"/>
    <lineage>
        <taxon>Eukaryota</taxon>
        <taxon>Metazoa</taxon>
        <taxon>Spiralia</taxon>
        <taxon>Lophotrochozoa</taxon>
        <taxon>Mollusca</taxon>
        <taxon>Gastropoda</taxon>
        <taxon>Heterobranchia</taxon>
        <taxon>Euthyneura</taxon>
        <taxon>Panpulmonata</taxon>
        <taxon>Sacoglossa</taxon>
        <taxon>Placobranchoidea</taxon>
        <taxon>Plakobranchidae</taxon>
        <taxon>Elysia</taxon>
    </lineage>
</organism>
<feature type="region of interest" description="Disordered" evidence="8">
    <location>
        <begin position="750"/>
        <end position="805"/>
    </location>
</feature>
<feature type="compositionally biased region" description="Polar residues" evidence="8">
    <location>
        <begin position="786"/>
        <end position="799"/>
    </location>
</feature>
<dbReference type="InterPro" id="IPR003915">
    <property type="entry name" value="PKD_2"/>
</dbReference>
<dbReference type="AlphaFoldDB" id="A0AAE1DY63"/>
<keyword evidence="13" id="KW-1185">Reference proteome</keyword>
<dbReference type="EMBL" id="JAWDGP010001865">
    <property type="protein sequence ID" value="KAK3787396.1"/>
    <property type="molecule type" value="Genomic_DNA"/>
</dbReference>
<evidence type="ECO:0000256" key="2">
    <source>
        <dbReference type="ARBA" id="ARBA00007200"/>
    </source>
</evidence>
<dbReference type="GO" id="GO:0005509">
    <property type="term" value="F:calcium ion binding"/>
    <property type="evidence" value="ECO:0007669"/>
    <property type="project" value="InterPro"/>
</dbReference>
<comment type="subcellular location">
    <subcellularLocation>
        <location evidence="1">Membrane</location>
        <topology evidence="1">Multi-pass membrane protein</topology>
    </subcellularLocation>
</comment>
<feature type="transmembrane region" description="Helical" evidence="9">
    <location>
        <begin position="512"/>
        <end position="536"/>
    </location>
</feature>
<sequence>MCSRNIIRPLRSLNIIRLMRSLNIIRPLRSLNLIRPLCSLNIIRLMCSLNIIRPLRSLNIIRLMCSLNIIRPLRSLNIIRLMRSLNIIRPLRSLNLIRPLCSLNLFRPLCSLNFRHPLCSLNLIRPFVFTQPHPSPVFTQPHHSIVLTKLLPTLVFTQPYPSPDFTQPYHSPVFTQPHPPSMFTKLLPFHVFTETERDWSGESLIAQDRQFTAVPDLYRLGAPRFRQLRMKPDDCLTERVPVSLDCVSDYSIRTEETTEYCVGWNSQPCPQIDQLRVTAGAWYFQSALDIWGIPIAGHYDTYGGGGYISNLDINLMVAKAIVKEMKDQFWIDRQTRAVFLEFTLYCANTNRFAYVILLAEFPPTGGVVPFVNIYPFAVYEPDGALGAYLILCEILGLVFTLLGLIYVIYMFNKEGRAALKDLWFVVDFTALIFAVGAIAMFAARLSFAKQAVAKMKEDPSKFVNFQHVVVWDTALVVCLAGLVAIGCIRLLKLAGYSKKTMRVYRVLKLSTVQLPGFFTYIFFILVGFAFLGMMWFGKTSYYYRNFLACMENLFTGILGKTSFKNTGLPEPEKVLTITFFIMFSIIVVHLLSNFFVAILSDLLTVNAQRNCDEVHGDNAKIFSVMWDSFLRMLGRKRDPLERLRKKKKGDRDDDATDQSHDRQFVSPEILGRLSSAFNKWLENQARDLDTMIICGDKLRAKQMLKSAQTPGESPLRVDSADPKKHLRELQFEGGKSSDATFSVFAADMSSESGRGRTDGCDTASNFNPQKMEGLLCGRDRSESDMSKATTHLINVASSEQDQRDV</sequence>
<evidence type="ECO:0000313" key="12">
    <source>
        <dbReference type="EMBL" id="KAK3787396.1"/>
    </source>
</evidence>
<feature type="transmembrane region" description="Helical" evidence="9">
    <location>
        <begin position="468"/>
        <end position="491"/>
    </location>
</feature>
<accession>A0AAE1DY63</accession>
<keyword evidence="3 9" id="KW-0812">Transmembrane</keyword>
<dbReference type="Pfam" id="PF08016">
    <property type="entry name" value="PKD_channel"/>
    <property type="match status" value="1"/>
</dbReference>
<dbReference type="PANTHER" id="PTHR10877">
    <property type="entry name" value="POLYCYSTIN FAMILY MEMBER"/>
    <property type="match status" value="1"/>
</dbReference>
<feature type="domain" description="Polycystin" evidence="11">
    <location>
        <begin position="217"/>
        <end position="377"/>
    </location>
</feature>
<proteinExistence type="inferred from homology"/>
<dbReference type="Pfam" id="PF20519">
    <property type="entry name" value="Polycystin_dom"/>
    <property type="match status" value="1"/>
</dbReference>
<comment type="similarity">
    <text evidence="2">Belongs to the polycystin family.</text>
</comment>
<dbReference type="InterPro" id="IPR013122">
    <property type="entry name" value="PKD1_2_channel"/>
</dbReference>
<evidence type="ECO:0000259" key="11">
    <source>
        <dbReference type="Pfam" id="PF20519"/>
    </source>
</evidence>
<comment type="caution">
    <text evidence="12">The sequence shown here is derived from an EMBL/GenBank/DDBJ whole genome shotgun (WGS) entry which is preliminary data.</text>
</comment>
<evidence type="ECO:0000256" key="6">
    <source>
        <dbReference type="ARBA" id="ARBA00023180"/>
    </source>
</evidence>
<dbReference type="PANTHER" id="PTHR10877:SF150">
    <property type="entry name" value="REJ DOMAIN-CONTAINING PROTEIN"/>
    <property type="match status" value="1"/>
</dbReference>
<dbReference type="GO" id="GO:0005262">
    <property type="term" value="F:calcium channel activity"/>
    <property type="evidence" value="ECO:0007669"/>
    <property type="project" value="TreeGrafter"/>
</dbReference>
<evidence type="ECO:0000256" key="4">
    <source>
        <dbReference type="ARBA" id="ARBA00022989"/>
    </source>
</evidence>
<feature type="transmembrane region" description="Helical" evidence="9">
    <location>
        <begin position="385"/>
        <end position="411"/>
    </location>
</feature>
<protein>
    <submittedName>
        <fullName evidence="12">Uncharacterized protein</fullName>
    </submittedName>
</protein>
<feature type="domain" description="Polycystin cation channel PKD1/PKD2" evidence="10">
    <location>
        <begin position="388"/>
        <end position="601"/>
    </location>
</feature>
<reference evidence="12" key="1">
    <citation type="journal article" date="2023" name="G3 (Bethesda)">
        <title>A reference genome for the long-term kleptoplast-retaining sea slug Elysia crispata morphotype clarki.</title>
        <authorList>
            <person name="Eastman K.E."/>
            <person name="Pendleton A.L."/>
            <person name="Shaikh M.A."/>
            <person name="Suttiyut T."/>
            <person name="Ogas R."/>
            <person name="Tomko P."/>
            <person name="Gavelis G."/>
            <person name="Widhalm J.R."/>
            <person name="Wisecaver J.H."/>
        </authorList>
    </citation>
    <scope>NUCLEOTIDE SEQUENCE</scope>
    <source>
        <strain evidence="12">ECLA1</strain>
    </source>
</reference>
<evidence type="ECO:0000256" key="1">
    <source>
        <dbReference type="ARBA" id="ARBA00004141"/>
    </source>
</evidence>
<feature type="disulfide bond" evidence="7">
    <location>
        <begin position="235"/>
        <end position="246"/>
    </location>
</feature>